<evidence type="ECO:0000313" key="2">
    <source>
        <dbReference type="Proteomes" id="UP000308600"/>
    </source>
</evidence>
<keyword evidence="2" id="KW-1185">Reference proteome</keyword>
<reference evidence="1 2" key="1">
    <citation type="journal article" date="2019" name="Nat. Ecol. Evol.">
        <title>Megaphylogeny resolves global patterns of mushroom evolution.</title>
        <authorList>
            <person name="Varga T."/>
            <person name="Krizsan K."/>
            <person name="Foldi C."/>
            <person name="Dima B."/>
            <person name="Sanchez-Garcia M."/>
            <person name="Sanchez-Ramirez S."/>
            <person name="Szollosi G.J."/>
            <person name="Szarkandi J.G."/>
            <person name="Papp V."/>
            <person name="Albert L."/>
            <person name="Andreopoulos W."/>
            <person name="Angelini C."/>
            <person name="Antonin V."/>
            <person name="Barry K.W."/>
            <person name="Bougher N.L."/>
            <person name="Buchanan P."/>
            <person name="Buyck B."/>
            <person name="Bense V."/>
            <person name="Catcheside P."/>
            <person name="Chovatia M."/>
            <person name="Cooper J."/>
            <person name="Damon W."/>
            <person name="Desjardin D."/>
            <person name="Finy P."/>
            <person name="Geml J."/>
            <person name="Haridas S."/>
            <person name="Hughes K."/>
            <person name="Justo A."/>
            <person name="Karasinski D."/>
            <person name="Kautmanova I."/>
            <person name="Kiss B."/>
            <person name="Kocsube S."/>
            <person name="Kotiranta H."/>
            <person name="LaButti K.M."/>
            <person name="Lechner B.E."/>
            <person name="Liimatainen K."/>
            <person name="Lipzen A."/>
            <person name="Lukacs Z."/>
            <person name="Mihaltcheva S."/>
            <person name="Morgado L.N."/>
            <person name="Niskanen T."/>
            <person name="Noordeloos M.E."/>
            <person name="Ohm R.A."/>
            <person name="Ortiz-Santana B."/>
            <person name="Ovrebo C."/>
            <person name="Racz N."/>
            <person name="Riley R."/>
            <person name="Savchenko A."/>
            <person name="Shiryaev A."/>
            <person name="Soop K."/>
            <person name="Spirin V."/>
            <person name="Szebenyi C."/>
            <person name="Tomsovsky M."/>
            <person name="Tulloss R.E."/>
            <person name="Uehling J."/>
            <person name="Grigoriev I.V."/>
            <person name="Vagvolgyi C."/>
            <person name="Papp T."/>
            <person name="Martin F.M."/>
            <person name="Miettinen O."/>
            <person name="Hibbett D.S."/>
            <person name="Nagy L.G."/>
        </authorList>
    </citation>
    <scope>NUCLEOTIDE SEQUENCE [LARGE SCALE GENOMIC DNA]</scope>
    <source>
        <strain evidence="1 2">NL-1719</strain>
    </source>
</reference>
<dbReference type="EMBL" id="ML208300">
    <property type="protein sequence ID" value="TFK71283.1"/>
    <property type="molecule type" value="Genomic_DNA"/>
</dbReference>
<dbReference type="Proteomes" id="UP000308600">
    <property type="component" value="Unassembled WGS sequence"/>
</dbReference>
<name>A0ACD3AZU6_9AGAR</name>
<accession>A0ACD3AZU6</accession>
<gene>
    <name evidence="1" type="ORF">BDN72DRAFT_958206</name>
</gene>
<sequence length="247" mass="28557">MTFDHFLMLMEEAYSAGSQDLKSWLLRVVLHLVQPNTGLLQSATNEEFYFLSNLAVRYQHPRLSHHVQRWWMTRIMWGQLSPLTAIGAAQQHGFQELAGVAYYAQLCSSLEGTSPSREECVQEIDAECRVDMLPKQTTHLINGFYSLWTRWRMLSENSPVLPQGEGCTCHNLCVDNWKARWLAMVHRNWSIPEFDILRRLQEMSQMVKGDVLLGRALSPQCLVKANAVMTDLRNKVTRELPHHFDLD</sequence>
<protein>
    <submittedName>
        <fullName evidence="1">Uncharacterized protein</fullName>
    </submittedName>
</protein>
<evidence type="ECO:0000313" key="1">
    <source>
        <dbReference type="EMBL" id="TFK71283.1"/>
    </source>
</evidence>
<organism evidence="1 2">
    <name type="scientific">Pluteus cervinus</name>
    <dbReference type="NCBI Taxonomy" id="181527"/>
    <lineage>
        <taxon>Eukaryota</taxon>
        <taxon>Fungi</taxon>
        <taxon>Dikarya</taxon>
        <taxon>Basidiomycota</taxon>
        <taxon>Agaricomycotina</taxon>
        <taxon>Agaricomycetes</taxon>
        <taxon>Agaricomycetidae</taxon>
        <taxon>Agaricales</taxon>
        <taxon>Pluteineae</taxon>
        <taxon>Pluteaceae</taxon>
        <taxon>Pluteus</taxon>
    </lineage>
</organism>
<proteinExistence type="predicted"/>